<dbReference type="UniPathway" id="UPA00028">
    <property type="reaction ID" value="UER00005"/>
</dbReference>
<evidence type="ECO:0000256" key="2">
    <source>
        <dbReference type="ARBA" id="ARBA00009256"/>
    </source>
</evidence>
<feature type="binding site" evidence="8">
    <location>
        <begin position="147"/>
        <end position="150"/>
    </location>
    <ligand>
        <name>ATP</name>
        <dbReference type="ChEBI" id="CHEBI:30616"/>
    </ligand>
</feature>
<proteinExistence type="inferred from homology"/>
<evidence type="ECO:0000313" key="10">
    <source>
        <dbReference type="Proteomes" id="UP000290848"/>
    </source>
</evidence>
<reference evidence="9 10" key="1">
    <citation type="submission" date="2018-12" db="EMBL/GenBank/DDBJ databases">
        <title>The Draft Genome Sequence of the Soil Bacterium Pedobacter tournemirensis R1.</title>
        <authorList>
            <person name="He J."/>
        </authorList>
    </citation>
    <scope>NUCLEOTIDE SEQUENCE [LARGE SCALE GENOMIC DNA]</scope>
    <source>
        <strain evidence="9 10">R1</strain>
    </source>
</reference>
<dbReference type="GO" id="GO:0004592">
    <property type="term" value="F:pantoate-beta-alanine ligase activity"/>
    <property type="evidence" value="ECO:0007669"/>
    <property type="project" value="UniProtKB-UniRule"/>
</dbReference>
<comment type="pathway">
    <text evidence="1 8">Cofactor biosynthesis; (R)-pantothenate biosynthesis; (R)-pantothenate from (R)-pantoate and beta-alanine: step 1/1.</text>
</comment>
<feature type="binding site" evidence="8">
    <location>
        <position position="61"/>
    </location>
    <ligand>
        <name>beta-alanine</name>
        <dbReference type="ChEBI" id="CHEBI:57966"/>
    </ligand>
</feature>
<organism evidence="9 10">
    <name type="scientific">Arcticibacter tournemirensis</name>
    <dbReference type="NCBI Taxonomy" id="699437"/>
    <lineage>
        <taxon>Bacteria</taxon>
        <taxon>Pseudomonadati</taxon>
        <taxon>Bacteroidota</taxon>
        <taxon>Sphingobacteriia</taxon>
        <taxon>Sphingobacteriales</taxon>
        <taxon>Sphingobacteriaceae</taxon>
        <taxon>Arcticibacter</taxon>
    </lineage>
</organism>
<dbReference type="SUPFAM" id="SSF52374">
    <property type="entry name" value="Nucleotidylyl transferase"/>
    <property type="match status" value="1"/>
</dbReference>
<evidence type="ECO:0000256" key="4">
    <source>
        <dbReference type="ARBA" id="ARBA00022655"/>
    </source>
</evidence>
<gene>
    <name evidence="8" type="primary">panC</name>
    <name evidence="9" type="ORF">EKH83_12995</name>
</gene>
<dbReference type="InterPro" id="IPR042176">
    <property type="entry name" value="Pantoate_ligase_C"/>
</dbReference>
<comment type="function">
    <text evidence="8">Catalyzes the condensation of pantoate with beta-alanine in an ATP-dependent reaction via a pantoyl-adenylate intermediate.</text>
</comment>
<comment type="caution">
    <text evidence="8">Lacks conserved residue(s) required for the propagation of feature annotation.</text>
</comment>
<keyword evidence="5 8" id="KW-0547">Nucleotide-binding</keyword>
<comment type="similarity">
    <text evidence="2 8">Belongs to the pantothenate synthetase family.</text>
</comment>
<dbReference type="InterPro" id="IPR003721">
    <property type="entry name" value="Pantoate_ligase"/>
</dbReference>
<evidence type="ECO:0000256" key="1">
    <source>
        <dbReference type="ARBA" id="ARBA00004990"/>
    </source>
</evidence>
<feature type="binding site" evidence="8">
    <location>
        <begin position="184"/>
        <end position="187"/>
    </location>
    <ligand>
        <name>ATP</name>
        <dbReference type="ChEBI" id="CHEBI:30616"/>
    </ligand>
</feature>
<evidence type="ECO:0000256" key="6">
    <source>
        <dbReference type="ARBA" id="ARBA00022840"/>
    </source>
</evidence>
<dbReference type="PANTHER" id="PTHR21299">
    <property type="entry name" value="CYTIDYLATE KINASE/PANTOATE-BETA-ALANINE LIGASE"/>
    <property type="match status" value="1"/>
</dbReference>
<dbReference type="Gene3D" id="3.40.50.620">
    <property type="entry name" value="HUPs"/>
    <property type="match status" value="1"/>
</dbReference>
<keyword evidence="6 8" id="KW-0067">ATP-binding</keyword>
<dbReference type="HAMAP" id="MF_00158">
    <property type="entry name" value="PanC"/>
    <property type="match status" value="1"/>
</dbReference>
<keyword evidence="3 8" id="KW-0436">Ligase</keyword>
<dbReference type="Gene3D" id="3.30.1300.10">
    <property type="entry name" value="Pantoate-beta-alanine ligase, C-terminal domain"/>
    <property type="match status" value="1"/>
</dbReference>
<dbReference type="GO" id="GO:0015940">
    <property type="term" value="P:pantothenate biosynthetic process"/>
    <property type="evidence" value="ECO:0007669"/>
    <property type="project" value="UniProtKB-UniRule"/>
</dbReference>
<comment type="caution">
    <text evidence="9">The sequence shown here is derived from an EMBL/GenBank/DDBJ whole genome shotgun (WGS) entry which is preliminary data.</text>
</comment>
<name>A0A4Q0M8M0_9SPHI</name>
<feature type="active site" description="Proton donor" evidence="8">
    <location>
        <position position="37"/>
    </location>
</feature>
<comment type="subunit">
    <text evidence="8">Homodimer.</text>
</comment>
<dbReference type="Pfam" id="PF02569">
    <property type="entry name" value="Pantoate_ligase"/>
    <property type="match status" value="1"/>
</dbReference>
<comment type="subcellular location">
    <subcellularLocation>
        <location evidence="8">Cytoplasm</location>
    </subcellularLocation>
</comment>
<evidence type="ECO:0000313" key="9">
    <source>
        <dbReference type="EMBL" id="RXF69066.1"/>
    </source>
</evidence>
<dbReference type="GO" id="GO:0005524">
    <property type="term" value="F:ATP binding"/>
    <property type="evidence" value="ECO:0007669"/>
    <property type="project" value="UniProtKB-KW"/>
</dbReference>
<evidence type="ECO:0000256" key="7">
    <source>
        <dbReference type="ARBA" id="ARBA00048258"/>
    </source>
</evidence>
<dbReference type="CDD" id="cd00560">
    <property type="entry name" value="PanC"/>
    <property type="match status" value="1"/>
</dbReference>
<dbReference type="EMBL" id="RXOC01000008">
    <property type="protein sequence ID" value="RXF69066.1"/>
    <property type="molecule type" value="Genomic_DNA"/>
</dbReference>
<dbReference type="GO" id="GO:0005829">
    <property type="term" value="C:cytosol"/>
    <property type="evidence" value="ECO:0007669"/>
    <property type="project" value="TreeGrafter"/>
</dbReference>
<feature type="binding site" evidence="8">
    <location>
        <begin position="30"/>
        <end position="37"/>
    </location>
    <ligand>
        <name>ATP</name>
        <dbReference type="ChEBI" id="CHEBI:30616"/>
    </ligand>
</feature>
<dbReference type="RefSeq" id="WP_128769874.1">
    <property type="nucleotide sequence ID" value="NZ_RXOC01000008.1"/>
</dbReference>
<dbReference type="Proteomes" id="UP000290848">
    <property type="component" value="Unassembled WGS sequence"/>
</dbReference>
<keyword evidence="4 8" id="KW-0566">Pantothenate biosynthesis</keyword>
<feature type="binding site" evidence="8">
    <location>
        <position position="61"/>
    </location>
    <ligand>
        <name>(R)-pantoate</name>
        <dbReference type="ChEBI" id="CHEBI:15980"/>
    </ligand>
</feature>
<keyword evidence="8" id="KW-0963">Cytoplasm</keyword>
<accession>A0A4Q0M8M0</accession>
<dbReference type="EC" id="6.3.2.1" evidence="8"/>
<dbReference type="PANTHER" id="PTHR21299:SF1">
    <property type="entry name" value="PANTOATE--BETA-ALANINE LIGASE"/>
    <property type="match status" value="1"/>
</dbReference>
<dbReference type="InterPro" id="IPR014729">
    <property type="entry name" value="Rossmann-like_a/b/a_fold"/>
</dbReference>
<comment type="miscellaneous">
    <text evidence="8">The reaction proceeds by a bi uni uni bi ping pong mechanism.</text>
</comment>
<dbReference type="AlphaFoldDB" id="A0A4Q0M8M0"/>
<evidence type="ECO:0000256" key="5">
    <source>
        <dbReference type="ARBA" id="ARBA00022741"/>
    </source>
</evidence>
<dbReference type="NCBIfam" id="TIGR00018">
    <property type="entry name" value="panC"/>
    <property type="match status" value="1"/>
</dbReference>
<protein>
    <recommendedName>
        <fullName evidence="8">Pantothenate synthetase</fullName>
        <shortName evidence="8">PS</shortName>
        <ecNumber evidence="8">6.3.2.1</ecNumber>
    </recommendedName>
    <alternativeName>
        <fullName evidence="8">Pantoate--beta-alanine ligase</fullName>
    </alternativeName>
    <alternativeName>
        <fullName evidence="8">Pantoate-activating enzyme</fullName>
    </alternativeName>
</protein>
<comment type="catalytic activity">
    <reaction evidence="7 8">
        <text>(R)-pantoate + beta-alanine + ATP = (R)-pantothenate + AMP + diphosphate + H(+)</text>
        <dbReference type="Rhea" id="RHEA:10912"/>
        <dbReference type="ChEBI" id="CHEBI:15378"/>
        <dbReference type="ChEBI" id="CHEBI:15980"/>
        <dbReference type="ChEBI" id="CHEBI:29032"/>
        <dbReference type="ChEBI" id="CHEBI:30616"/>
        <dbReference type="ChEBI" id="CHEBI:33019"/>
        <dbReference type="ChEBI" id="CHEBI:57966"/>
        <dbReference type="ChEBI" id="CHEBI:456215"/>
        <dbReference type="EC" id="6.3.2.1"/>
    </reaction>
</comment>
<sequence>MKIFTSKSALSEFLNELREQEKSIGFVPTMGALHEGHLSLIDIARRQSDVVVCSIFVNPTQFNDPADLEKYPRPVDADIEKLRGADVDILFLPSVEEMYEPGESWHLDLGYLENVLEGKIRPGHYQGVTQVVKKFFDIVKPDVAFFGQKDFQQVLILRSMVKMLNIPVKLVMCPIKREEDGLALSSRNIHLSSSERHNALALSASLNNARDHFSVKSLDELKSEAIAFLSASEGVELDYFEIYDAETLQPATSKDVGSIVALVAAKVGETRLIDNILLK</sequence>
<feature type="binding site" evidence="8">
    <location>
        <position position="153"/>
    </location>
    <ligand>
        <name>(R)-pantoate</name>
        <dbReference type="ChEBI" id="CHEBI:15980"/>
    </ligand>
</feature>
<evidence type="ECO:0000256" key="3">
    <source>
        <dbReference type="ARBA" id="ARBA00022598"/>
    </source>
</evidence>
<evidence type="ECO:0000256" key="8">
    <source>
        <dbReference type="HAMAP-Rule" id="MF_00158"/>
    </source>
</evidence>